<dbReference type="Gene3D" id="3.30.390.10">
    <property type="entry name" value="Enolase-like, N-terminal domain"/>
    <property type="match status" value="1"/>
</dbReference>
<organism evidence="2 3">
    <name type="scientific">Microterricola viridarii</name>
    <dbReference type="NCBI Taxonomy" id="412690"/>
    <lineage>
        <taxon>Bacteria</taxon>
        <taxon>Bacillati</taxon>
        <taxon>Actinomycetota</taxon>
        <taxon>Actinomycetes</taxon>
        <taxon>Micrococcales</taxon>
        <taxon>Microbacteriaceae</taxon>
        <taxon>Microterricola</taxon>
    </lineage>
</organism>
<dbReference type="STRING" id="412690.SAMN04489834_2231"/>
<proteinExistence type="predicted"/>
<keyword evidence="3" id="KW-1185">Reference proteome</keyword>
<dbReference type="InterPro" id="IPR029017">
    <property type="entry name" value="Enolase-like_N"/>
</dbReference>
<feature type="domain" description="Mandelate racemase/muconate lactonizing enzyme N-terminal" evidence="1">
    <location>
        <begin position="108"/>
        <end position="166"/>
    </location>
</feature>
<protein>
    <submittedName>
        <fullName evidence="2">Mandelate racemase / muconate lactonizing enzyme, N-terminal domain</fullName>
    </submittedName>
</protein>
<dbReference type="SUPFAM" id="SSF54826">
    <property type="entry name" value="Enolase N-terminal domain-like"/>
    <property type="match status" value="1"/>
</dbReference>
<evidence type="ECO:0000313" key="3">
    <source>
        <dbReference type="Proteomes" id="UP000181956"/>
    </source>
</evidence>
<dbReference type="InterPro" id="IPR013341">
    <property type="entry name" value="Mandelate_racemase_N_dom"/>
</dbReference>
<evidence type="ECO:0000259" key="1">
    <source>
        <dbReference type="Pfam" id="PF02746"/>
    </source>
</evidence>
<evidence type="ECO:0000313" key="2">
    <source>
        <dbReference type="EMBL" id="SDS82455.1"/>
    </source>
</evidence>
<dbReference type="Pfam" id="PF02746">
    <property type="entry name" value="MR_MLE_N"/>
    <property type="match status" value="1"/>
</dbReference>
<dbReference type="Proteomes" id="UP000181956">
    <property type="component" value="Chromosome I"/>
</dbReference>
<sequence>MSRLLHASCVDLRDLLGDEASGSYARTVWRTGRIRASGSGRVVPTFRLDRYLDPDAVGFAENVRRLPARLRMAPHSRHPGPIGAPRTITKYNMSTIIDKAEVIVSPDRNFVTSKITTADGLTGLGDATLNGHEFAVVAYLREYVVPLLIVESISRNHQINPAATGSCYAMSCVRFVTACPRTSRMNVADWSIASKMSPSK</sequence>
<accession>A0A1H1VCJ6</accession>
<gene>
    <name evidence="2" type="ORF">SAMN04489834_2231</name>
</gene>
<dbReference type="EMBL" id="LT629742">
    <property type="protein sequence ID" value="SDS82455.1"/>
    <property type="molecule type" value="Genomic_DNA"/>
</dbReference>
<name>A0A1H1VCJ6_9MICO</name>
<dbReference type="AlphaFoldDB" id="A0A1H1VCJ6"/>
<reference evidence="3" key="1">
    <citation type="submission" date="2016-10" db="EMBL/GenBank/DDBJ databases">
        <authorList>
            <person name="Varghese N."/>
            <person name="Submissions S."/>
        </authorList>
    </citation>
    <scope>NUCLEOTIDE SEQUENCE [LARGE SCALE GENOMIC DNA]</scope>
    <source>
        <strain evidence="3">DSM 21772</strain>
    </source>
</reference>